<evidence type="ECO:0000256" key="1">
    <source>
        <dbReference type="SAM" id="MobiDB-lite"/>
    </source>
</evidence>
<dbReference type="Proteomes" id="UP000007517">
    <property type="component" value="Chromosome"/>
</dbReference>
<sequence length="95" mass="10264">MAVAAAIHARGQSVVEYGPRGRHSFPSRVAASTGTMTRRHSRRVVTKCNSDHTISHPGPCRENPATSDPCRERREAGDRPARSPSTGGPVHRRVG</sequence>
<gene>
    <name evidence="2" type="ordered locus">BLASA_4336</name>
</gene>
<proteinExistence type="predicted"/>
<dbReference type="HOGENOM" id="CLU_2367229_0_0_11"/>
<organism evidence="2 3">
    <name type="scientific">Blastococcus saxobsidens (strain DD2)</name>
    <dbReference type="NCBI Taxonomy" id="1146883"/>
    <lineage>
        <taxon>Bacteria</taxon>
        <taxon>Bacillati</taxon>
        <taxon>Actinomycetota</taxon>
        <taxon>Actinomycetes</taxon>
        <taxon>Geodermatophilales</taxon>
        <taxon>Geodermatophilaceae</taxon>
        <taxon>Blastococcus</taxon>
    </lineage>
</organism>
<protein>
    <submittedName>
        <fullName evidence="2">Uncharacterized protein</fullName>
    </submittedName>
</protein>
<accession>H6RMW9</accession>
<reference evidence="2 3" key="1">
    <citation type="journal article" date="2012" name="J. Bacteriol.">
        <title>Genome Sequence of Blastococcus saxobsidens DD2, a Stone-Inhabiting Bacterium.</title>
        <authorList>
            <person name="Chouaia B."/>
            <person name="Crotti E."/>
            <person name="Brusetti L."/>
            <person name="Daffonchio D."/>
            <person name="Essoussi I."/>
            <person name="Nouioui I."/>
            <person name="Sbissi I."/>
            <person name="Ghodhbane-Gtari F."/>
            <person name="Gtari M."/>
            <person name="Vacherie B."/>
            <person name="Barbe V."/>
            <person name="Medigue C."/>
            <person name="Gury J."/>
            <person name="Pujic P."/>
            <person name="Normand P."/>
        </authorList>
    </citation>
    <scope>NUCLEOTIDE SEQUENCE [LARGE SCALE GENOMIC DNA]</scope>
    <source>
        <strain evidence="2 3">DD2</strain>
    </source>
</reference>
<reference evidence="3" key="2">
    <citation type="submission" date="2012-02" db="EMBL/GenBank/DDBJ databases">
        <title>Complete genome sequence of Blastococcus saxobsidens strain DD2.</title>
        <authorList>
            <person name="Genoscope."/>
        </authorList>
    </citation>
    <scope>NUCLEOTIDE SEQUENCE [LARGE SCALE GENOMIC DNA]</scope>
    <source>
        <strain evidence="3">DD2</strain>
    </source>
</reference>
<feature type="compositionally biased region" description="Basic and acidic residues" evidence="1">
    <location>
        <begin position="69"/>
        <end position="81"/>
    </location>
</feature>
<dbReference type="AlphaFoldDB" id="H6RMW9"/>
<dbReference type="EMBL" id="FO117623">
    <property type="protein sequence ID" value="CCG05157.1"/>
    <property type="molecule type" value="Genomic_DNA"/>
</dbReference>
<evidence type="ECO:0000313" key="3">
    <source>
        <dbReference type="Proteomes" id="UP000007517"/>
    </source>
</evidence>
<dbReference type="KEGG" id="bsd:BLASA_4336"/>
<name>H6RMW9_BLASD</name>
<keyword evidence="3" id="KW-1185">Reference proteome</keyword>
<evidence type="ECO:0000313" key="2">
    <source>
        <dbReference type="EMBL" id="CCG05157.1"/>
    </source>
</evidence>
<feature type="region of interest" description="Disordered" evidence="1">
    <location>
        <begin position="18"/>
        <end position="95"/>
    </location>
</feature>